<dbReference type="Pfam" id="PF00072">
    <property type="entry name" value="Response_reg"/>
    <property type="match status" value="1"/>
</dbReference>
<organism evidence="14 15">
    <name type="scientific">Mariprofundus erugo</name>
    <dbReference type="NCBI Taxonomy" id="2528639"/>
    <lineage>
        <taxon>Bacteria</taxon>
        <taxon>Pseudomonadati</taxon>
        <taxon>Pseudomonadota</taxon>
        <taxon>Candidatius Mariprofundia</taxon>
        <taxon>Mariprofundales</taxon>
        <taxon>Mariprofundaceae</taxon>
        <taxon>Mariprofundus</taxon>
    </lineage>
</organism>
<keyword evidence="6" id="KW-0418">Kinase</keyword>
<dbReference type="RefSeq" id="WP_138239699.1">
    <property type="nucleotide sequence ID" value="NZ_VBRY01000009.1"/>
</dbReference>
<dbReference type="Gene3D" id="3.30.565.10">
    <property type="entry name" value="Histidine kinase-like ATPase, C-terminal domain"/>
    <property type="match status" value="1"/>
</dbReference>
<dbReference type="SMART" id="SM00387">
    <property type="entry name" value="HATPase_c"/>
    <property type="match status" value="1"/>
</dbReference>
<dbReference type="SMART" id="SM00086">
    <property type="entry name" value="PAC"/>
    <property type="match status" value="2"/>
</dbReference>
<dbReference type="InterPro" id="IPR001789">
    <property type="entry name" value="Sig_transdc_resp-reg_receiver"/>
</dbReference>
<dbReference type="InterPro" id="IPR036890">
    <property type="entry name" value="HATPase_C_sf"/>
</dbReference>
<dbReference type="InterPro" id="IPR001610">
    <property type="entry name" value="PAC"/>
</dbReference>
<keyword evidence="4" id="KW-0808">Transferase</keyword>
<gene>
    <name evidence="14" type="ORF">FEF65_10160</name>
</gene>
<evidence type="ECO:0000256" key="7">
    <source>
        <dbReference type="ARBA" id="ARBA00022840"/>
    </source>
</evidence>
<dbReference type="PROSITE" id="PS50110">
    <property type="entry name" value="RESPONSE_REGULATORY"/>
    <property type="match status" value="1"/>
</dbReference>
<dbReference type="PRINTS" id="PR00344">
    <property type="entry name" value="BCTRLSENSOR"/>
</dbReference>
<dbReference type="AlphaFoldDB" id="A0A5R9GNK3"/>
<dbReference type="InterPro" id="IPR036097">
    <property type="entry name" value="HisK_dim/P_sf"/>
</dbReference>
<keyword evidence="7" id="KW-0067">ATP-binding</keyword>
<keyword evidence="8" id="KW-0902">Two-component regulatory system</keyword>
<dbReference type="InterPro" id="IPR003661">
    <property type="entry name" value="HisK_dim/P_dom"/>
</dbReference>
<dbReference type="Pfam" id="PF02518">
    <property type="entry name" value="HATPase_c"/>
    <property type="match status" value="1"/>
</dbReference>
<dbReference type="EC" id="2.7.13.3" evidence="2"/>
<name>A0A5R9GNK3_9PROT</name>
<evidence type="ECO:0000256" key="9">
    <source>
        <dbReference type="PROSITE-ProRule" id="PRU00169"/>
    </source>
</evidence>
<dbReference type="PROSITE" id="PS50113">
    <property type="entry name" value="PAC"/>
    <property type="match status" value="2"/>
</dbReference>
<dbReference type="Gene3D" id="3.30.450.20">
    <property type="entry name" value="PAS domain"/>
    <property type="match status" value="2"/>
</dbReference>
<feature type="domain" description="Histidine kinase" evidence="10">
    <location>
        <begin position="436"/>
        <end position="661"/>
    </location>
</feature>
<dbReference type="InterPro" id="IPR013767">
    <property type="entry name" value="PAS_fold"/>
</dbReference>
<evidence type="ECO:0000256" key="5">
    <source>
        <dbReference type="ARBA" id="ARBA00022741"/>
    </source>
</evidence>
<dbReference type="GO" id="GO:0000155">
    <property type="term" value="F:phosphorelay sensor kinase activity"/>
    <property type="evidence" value="ECO:0007669"/>
    <property type="project" value="InterPro"/>
</dbReference>
<dbReference type="InterPro" id="IPR005467">
    <property type="entry name" value="His_kinase_dom"/>
</dbReference>
<dbReference type="PANTHER" id="PTHR43065:SF42">
    <property type="entry name" value="TWO-COMPONENT SENSOR PPRA"/>
    <property type="match status" value="1"/>
</dbReference>
<comment type="caution">
    <text evidence="14">The sequence shown here is derived from an EMBL/GenBank/DDBJ whole genome shotgun (WGS) entry which is preliminary data.</text>
</comment>
<dbReference type="Pfam" id="PF00989">
    <property type="entry name" value="PAS"/>
    <property type="match status" value="1"/>
</dbReference>
<dbReference type="InterPro" id="IPR003594">
    <property type="entry name" value="HATPase_dom"/>
</dbReference>
<feature type="domain" description="PAS" evidence="12">
    <location>
        <begin position="298"/>
        <end position="355"/>
    </location>
</feature>
<dbReference type="GO" id="GO:0005524">
    <property type="term" value="F:ATP binding"/>
    <property type="evidence" value="ECO:0007669"/>
    <property type="project" value="UniProtKB-KW"/>
</dbReference>
<dbReference type="CDD" id="cd00082">
    <property type="entry name" value="HisKA"/>
    <property type="match status" value="1"/>
</dbReference>
<accession>A0A5R9GNK3</accession>
<comment type="catalytic activity">
    <reaction evidence="1">
        <text>ATP + protein L-histidine = ADP + protein N-phospho-L-histidine.</text>
        <dbReference type="EC" id="2.7.13.3"/>
    </reaction>
</comment>
<evidence type="ECO:0000313" key="14">
    <source>
        <dbReference type="EMBL" id="TLS66519.1"/>
    </source>
</evidence>
<dbReference type="Gene3D" id="1.10.287.130">
    <property type="match status" value="1"/>
</dbReference>
<dbReference type="InterPro" id="IPR000700">
    <property type="entry name" value="PAS-assoc_C"/>
</dbReference>
<dbReference type="InterPro" id="IPR000014">
    <property type="entry name" value="PAS"/>
</dbReference>
<evidence type="ECO:0000256" key="3">
    <source>
        <dbReference type="ARBA" id="ARBA00022553"/>
    </source>
</evidence>
<evidence type="ECO:0000259" key="10">
    <source>
        <dbReference type="PROSITE" id="PS50109"/>
    </source>
</evidence>
<keyword evidence="15" id="KW-1185">Reference proteome</keyword>
<dbReference type="PROSITE" id="PS50112">
    <property type="entry name" value="PAS"/>
    <property type="match status" value="2"/>
</dbReference>
<reference evidence="14 15" key="1">
    <citation type="journal article" date="2019" name="Appl. Environ. Microbiol.">
        <title>Environmental Evidence and Genomic Insight of Iron-oxidizing Bacteria Preference Towards More Corrosion Resistant Stainless Steel at Higher Salinities.</title>
        <authorList>
            <person name="Garrison C.E."/>
            <person name="Price K.A."/>
            <person name="Field E.K."/>
        </authorList>
    </citation>
    <scope>NUCLEOTIDE SEQUENCE [LARGE SCALE GENOMIC DNA]</scope>
    <source>
        <strain evidence="14 15">P3</strain>
    </source>
</reference>
<dbReference type="NCBIfam" id="TIGR00229">
    <property type="entry name" value="sensory_box"/>
    <property type="match status" value="2"/>
</dbReference>
<dbReference type="EMBL" id="VBRY01000009">
    <property type="protein sequence ID" value="TLS66519.1"/>
    <property type="molecule type" value="Genomic_DNA"/>
</dbReference>
<dbReference type="SUPFAM" id="SSF52172">
    <property type="entry name" value="CheY-like"/>
    <property type="match status" value="1"/>
</dbReference>
<dbReference type="SUPFAM" id="SSF55785">
    <property type="entry name" value="PYP-like sensor domain (PAS domain)"/>
    <property type="match status" value="2"/>
</dbReference>
<proteinExistence type="predicted"/>
<feature type="domain" description="PAS" evidence="12">
    <location>
        <begin position="177"/>
        <end position="247"/>
    </location>
</feature>
<protein>
    <recommendedName>
        <fullName evidence="2">histidine kinase</fullName>
        <ecNumber evidence="2">2.7.13.3</ecNumber>
    </recommendedName>
</protein>
<evidence type="ECO:0000313" key="15">
    <source>
        <dbReference type="Proteomes" id="UP000306585"/>
    </source>
</evidence>
<dbReference type="InterPro" id="IPR013656">
    <property type="entry name" value="PAS_4"/>
</dbReference>
<dbReference type="Gene3D" id="3.40.50.2300">
    <property type="match status" value="1"/>
</dbReference>
<keyword evidence="5" id="KW-0547">Nucleotide-binding</keyword>
<dbReference type="InterPro" id="IPR004358">
    <property type="entry name" value="Sig_transdc_His_kin-like_C"/>
</dbReference>
<dbReference type="PANTHER" id="PTHR43065">
    <property type="entry name" value="SENSOR HISTIDINE KINASE"/>
    <property type="match status" value="1"/>
</dbReference>
<dbReference type="GO" id="GO:0006355">
    <property type="term" value="P:regulation of DNA-templated transcription"/>
    <property type="evidence" value="ECO:0007669"/>
    <property type="project" value="InterPro"/>
</dbReference>
<evidence type="ECO:0000256" key="1">
    <source>
        <dbReference type="ARBA" id="ARBA00000085"/>
    </source>
</evidence>
<feature type="domain" description="PAC" evidence="13">
    <location>
        <begin position="371"/>
        <end position="423"/>
    </location>
</feature>
<dbReference type="Proteomes" id="UP000306585">
    <property type="component" value="Unassembled WGS sequence"/>
</dbReference>
<dbReference type="InterPro" id="IPR011006">
    <property type="entry name" value="CheY-like_superfamily"/>
</dbReference>
<dbReference type="SMART" id="SM00091">
    <property type="entry name" value="PAS"/>
    <property type="match status" value="2"/>
</dbReference>
<feature type="modified residue" description="4-aspartylphosphate" evidence="9">
    <location>
        <position position="733"/>
    </location>
</feature>
<feature type="domain" description="PAC" evidence="13">
    <location>
        <begin position="250"/>
        <end position="301"/>
    </location>
</feature>
<evidence type="ECO:0000256" key="8">
    <source>
        <dbReference type="ARBA" id="ARBA00023012"/>
    </source>
</evidence>
<sequence>MPESSAQSAIINDVLLLYELSLAIGSSLDARKNCEGFLNILQARKNITQVAVWILTDADHADGSPQLSLLYANPRRSTPVAGRERTPPLLRTMHERRPVTISSPEMDDERLAGDGLFVLFPLAEFGVLELYFPSRHATIPPRTVNQLKNVIDKFAASLAGSLAHERLQHTEALLRQSENRYRMLIENLPQRFFIKDTSSNFVAISHNLASDLGIQPDEVSGKNDFDFFPAELAKKFQMDDQRVMQQGKPEEIEERVIVRGEERIIQTIKAPALDRDGNIAGVLGMFWDISEQKKDREQIARLVASVEHAQDAIIISDQEARIQYVNPAFEQMTGYAASDAVGQFTRILRSNKHPEAFYKHMLDTVQQGNIWRGEMIIQCRDGSLRHVERNIAPVFDDAGEVICHVTIQRDITEHKQMEEKFLHAQKMESLGILVGGVAHEFNNALAGITGRLYLLKRKLTASATALNDVEIAEELCFRSADMVKKMLAFARKSPLQMHDFDLGSFIRETFRLHRLSIPESITVHTMFEADTMVIHGDTSQVQQIIINLLNNARDAVEGVDNPEITLSLAHFVPDATFIQAHPDTADRHFARISVDDNGHGIHPSDLPHIFDPFYTTKEVGKGTGLGLAMVYGACGMHEGYVDVTSQPGKGTRMEICLPLIDTPDHTLESAPLPATARGHGELILLVDDEEMLRETLKEVLLSLGYRVLEASDGEQAMQLFSSHHHELALVLMDVVMPRMGGVEAGRLMQAMQPDVPVIFCTGYDKHDVMADENIADDMTVSKPYNIELISQQIARHIRKPFTSG</sequence>
<evidence type="ECO:0000256" key="2">
    <source>
        <dbReference type="ARBA" id="ARBA00012438"/>
    </source>
</evidence>
<dbReference type="CDD" id="cd00130">
    <property type="entry name" value="PAS"/>
    <property type="match status" value="2"/>
</dbReference>
<evidence type="ECO:0000259" key="13">
    <source>
        <dbReference type="PROSITE" id="PS50113"/>
    </source>
</evidence>
<dbReference type="SUPFAM" id="SSF47384">
    <property type="entry name" value="Homodimeric domain of signal transducing histidine kinase"/>
    <property type="match status" value="1"/>
</dbReference>
<keyword evidence="3 9" id="KW-0597">Phosphoprotein</keyword>
<evidence type="ECO:0000259" key="11">
    <source>
        <dbReference type="PROSITE" id="PS50110"/>
    </source>
</evidence>
<dbReference type="Pfam" id="PF08448">
    <property type="entry name" value="PAS_4"/>
    <property type="match status" value="1"/>
</dbReference>
<feature type="domain" description="Response regulatory" evidence="11">
    <location>
        <begin position="682"/>
        <end position="797"/>
    </location>
</feature>
<evidence type="ECO:0000256" key="4">
    <source>
        <dbReference type="ARBA" id="ARBA00022679"/>
    </source>
</evidence>
<dbReference type="PROSITE" id="PS50109">
    <property type="entry name" value="HIS_KIN"/>
    <property type="match status" value="1"/>
</dbReference>
<evidence type="ECO:0000256" key="6">
    <source>
        <dbReference type="ARBA" id="ARBA00022777"/>
    </source>
</evidence>
<dbReference type="SMART" id="SM00448">
    <property type="entry name" value="REC"/>
    <property type="match status" value="1"/>
</dbReference>
<evidence type="ECO:0000259" key="12">
    <source>
        <dbReference type="PROSITE" id="PS50112"/>
    </source>
</evidence>
<dbReference type="SUPFAM" id="SSF55874">
    <property type="entry name" value="ATPase domain of HSP90 chaperone/DNA topoisomerase II/histidine kinase"/>
    <property type="match status" value="1"/>
</dbReference>
<dbReference type="InterPro" id="IPR035965">
    <property type="entry name" value="PAS-like_dom_sf"/>
</dbReference>